<dbReference type="EMBL" id="CAMPGE010002356">
    <property type="protein sequence ID" value="CAI2361155.1"/>
    <property type="molecule type" value="Genomic_DNA"/>
</dbReference>
<dbReference type="PANTHER" id="PTHR11319:SF35">
    <property type="entry name" value="OUTER MEMBRANE PROTEIN PMPC-RELATED"/>
    <property type="match status" value="1"/>
</dbReference>
<feature type="transmembrane region" description="Helical" evidence="2">
    <location>
        <begin position="1510"/>
        <end position="1533"/>
    </location>
</feature>
<keyword evidence="2" id="KW-0472">Membrane</keyword>
<feature type="region of interest" description="Disordered" evidence="1">
    <location>
        <begin position="1635"/>
        <end position="1656"/>
    </location>
</feature>
<dbReference type="CDD" id="cd00185">
    <property type="entry name" value="TNFRSF"/>
    <property type="match status" value="1"/>
</dbReference>
<accession>A0AAD1X8B4</accession>
<feature type="compositionally biased region" description="Polar residues" evidence="1">
    <location>
        <begin position="1612"/>
        <end position="1623"/>
    </location>
</feature>
<feature type="compositionally biased region" description="Basic residues" evidence="1">
    <location>
        <begin position="1598"/>
        <end position="1610"/>
    </location>
</feature>
<protein>
    <submittedName>
        <fullName evidence="3">Uncharacterized protein</fullName>
    </submittedName>
</protein>
<feature type="transmembrane region" description="Helical" evidence="2">
    <location>
        <begin position="1334"/>
        <end position="1350"/>
    </location>
</feature>
<evidence type="ECO:0000256" key="1">
    <source>
        <dbReference type="SAM" id="MobiDB-lite"/>
    </source>
</evidence>
<gene>
    <name evidence="3" type="ORF">ECRASSUSDP1_LOCUS2465</name>
</gene>
<feature type="transmembrane region" description="Helical" evidence="2">
    <location>
        <begin position="1199"/>
        <end position="1219"/>
    </location>
</feature>
<dbReference type="PANTHER" id="PTHR11319">
    <property type="entry name" value="G PROTEIN-COUPLED RECEPTOR-RELATED"/>
    <property type="match status" value="1"/>
</dbReference>
<keyword evidence="2" id="KW-0812">Transmembrane</keyword>
<feature type="transmembrane region" description="Helical" evidence="2">
    <location>
        <begin position="1298"/>
        <end position="1322"/>
    </location>
</feature>
<feature type="transmembrane region" description="Helical" evidence="2">
    <location>
        <begin position="1487"/>
        <end position="1504"/>
    </location>
</feature>
<reference evidence="3" key="1">
    <citation type="submission" date="2023-07" db="EMBL/GenBank/DDBJ databases">
        <authorList>
            <consortium name="AG Swart"/>
            <person name="Singh M."/>
            <person name="Singh A."/>
            <person name="Seah K."/>
            <person name="Emmerich C."/>
        </authorList>
    </citation>
    <scope>NUCLEOTIDE SEQUENCE</scope>
    <source>
        <strain evidence="3">DP1</strain>
    </source>
</reference>
<feature type="transmembrane region" description="Helical" evidence="2">
    <location>
        <begin position="1385"/>
        <end position="1410"/>
    </location>
</feature>
<evidence type="ECO:0000313" key="3">
    <source>
        <dbReference type="EMBL" id="CAI2361155.1"/>
    </source>
</evidence>
<feature type="region of interest" description="Disordered" evidence="1">
    <location>
        <begin position="1598"/>
        <end position="1623"/>
    </location>
</feature>
<organism evidence="3 4">
    <name type="scientific">Euplotes crassus</name>
    <dbReference type="NCBI Taxonomy" id="5936"/>
    <lineage>
        <taxon>Eukaryota</taxon>
        <taxon>Sar</taxon>
        <taxon>Alveolata</taxon>
        <taxon>Ciliophora</taxon>
        <taxon>Intramacronucleata</taxon>
        <taxon>Spirotrichea</taxon>
        <taxon>Hypotrichia</taxon>
        <taxon>Euplotida</taxon>
        <taxon>Euplotidae</taxon>
        <taxon>Moneuplotes</taxon>
    </lineage>
</organism>
<dbReference type="InterPro" id="IPR011050">
    <property type="entry name" value="Pectin_lyase_fold/virulence"/>
</dbReference>
<name>A0AAD1X8B4_EUPCR</name>
<keyword evidence="2" id="KW-1133">Transmembrane helix</keyword>
<feature type="compositionally biased region" description="Basic residues" evidence="1">
    <location>
        <begin position="1639"/>
        <end position="1656"/>
    </location>
</feature>
<feature type="transmembrane region" description="Helical" evidence="2">
    <location>
        <begin position="1443"/>
        <end position="1466"/>
    </location>
</feature>
<keyword evidence="4" id="KW-1185">Reference proteome</keyword>
<dbReference type="SUPFAM" id="SSF51126">
    <property type="entry name" value="Pectin lyase-like"/>
    <property type="match status" value="2"/>
</dbReference>
<evidence type="ECO:0000256" key="2">
    <source>
        <dbReference type="SAM" id="Phobius"/>
    </source>
</evidence>
<dbReference type="Proteomes" id="UP001295684">
    <property type="component" value="Unassembled WGS sequence"/>
</dbReference>
<comment type="caution">
    <text evidence="3">The sequence shown here is derived from an EMBL/GenBank/DDBJ whole genome shotgun (WGS) entry which is preliminary data.</text>
</comment>
<sequence>MDSSRAYMLVEGFFCICNYPEANTTNLIYMNNVTLEMSSDNFPYGRIIGSAFPGNHTISNINCTYFASGNMREFACSSYILFPNCIPEDDLQILFQYSNMSFDGRFASGRGDFSFPAYSQSDLVHYRKYEYRFTNFTFTNYDHKSHYGLQLQLGLGSEINILTNYYFKNITDHLPILENRNLKSSILKNFTFADNPTLYNSMVTIYTNGDLSISDFNILNYKNDGSSVHKPTIDVIPGPYSIVTFSNFFLSNVTVADSRIFNFQYGLKLLTLNNFNFSDVQFNTGGTVFNFQEIGAFSITDFAFDKVRPINEPDSDSRIFNIRSLSIDKMTIGKIRNIFIRDSVFTLYGIESIFEFTDELRSLFISNFSFTDSTFPTIRTLITTDIFAGHTNLEVSMDSMKFENLNFASGGTLLSLYHQLPNTLNITNSSFKNIWSGNIYIGGSANPEKQRTQVLFKECQFEDILVPNNILFEITQTSIVEIQYNLFNNITCLEVLSGIFLMRSKSQLSISDTIFSSNSGIDSVLFSIDDSKLSCTNCTVANNFGLQNGLFAVESFGTISFFNSEIHDNFGVQNLLGSLFLGVNPSVFSNSSVYDNYFIPKVDILKEVTEGCTHLCFLTSQMKDYLAGNDLSFVAESEYLLEVVQASVDIIDQSQVYRQSLLLNSFSSTITIQNSSISDISFKAIPLSIVSSTLNMNDCTVDNATELITGSNLILVNSGTANLSKVEYTNSNTKFMIALNSDITLEDIALKSMAFSSEAISISYCNSFYLREFSLNNVSFAGKYIITFIKSNNIVAENITLTALTETFMNFKQSNVTRIHHLQITEGIQAFKFVLTNVQAISESVFSKNTGTGSGGTFSMENSKVRIYDSTFVNNTAVNGGAIEFHCTGTSSCLLDINSCHFENNTATVMGGAIHYDYNKPSVMNTSFVNNSAQYGENFASYANRIGLVNSSTNDDIINQEGISSLKFSIINDVGPGIKVEETLYFALLDMDGQVMNLDSLNTVILFPKNTSLSTIDGANVGLLRKGIAMFDNIIMEIDVNHRTANYSITSKAIDKARVADVLSDSFKQEDLIVNFRDCKPGERIINNACIECTAGTYSLFWNSTECHDCYLHADCLGGNQVSLKPGYWRRYQNSTKVVECIFRDACPGGYSKDTIVPTNCASGYTGNLCSECKITEDFKYERINDFECQKCPNPIFNSIKVVVVMLVVLSFFILMTIINVRKTTESQISVLLRILTNYLQLMIVSTSMSNQYPSTVITIFIPFKAFGGSTDAFLSFDCFLDQSQLKGPFGSNSVFKLFLLMFLPIILFIIVSLMWVVTYLIRKKWAPNMKRNLIITFITIVFILHPKIAERSINIFRCIEIDENTKVALIDTKIICYSYTHLKWCIIVALPILLIWVTACPLIALILMYKNKKKMGDYFLTIYQGLKPNVRYWEFVNTLRKVLILSSLLLTTTSSVFVALSILIVSSRLQIWLDPYKNPEHSKAEYMAMMGGVLTITASLLYSQNEQVAWMNVFILYAILLINLKFVLDWLYLVLKLYHAKNCAFEMAFKLLSRCLCKKYEIEKKKTKNKKKVEKFAKETPDRLEEVKKVLVFPKKKKRTKHKRNKMLKSVHNSPNLNENIMKASSNRDCDLTDHSFVKKKTSRRQRGLKNRLNL</sequence>
<proteinExistence type="predicted"/>
<evidence type="ECO:0000313" key="4">
    <source>
        <dbReference type="Proteomes" id="UP001295684"/>
    </source>
</evidence>